<dbReference type="Gene3D" id="3.30.160.60">
    <property type="entry name" value="Classic Zinc Finger"/>
    <property type="match status" value="2"/>
</dbReference>
<feature type="domain" description="C2H2-type" evidence="7">
    <location>
        <begin position="874"/>
        <end position="901"/>
    </location>
</feature>
<evidence type="ECO:0000256" key="3">
    <source>
        <dbReference type="ARBA" id="ARBA00022771"/>
    </source>
</evidence>
<reference evidence="8 9" key="1">
    <citation type="submission" date="2016-04" db="EMBL/GenBank/DDBJ databases">
        <title>A degradative enzymes factory behind the ericoid mycorrhizal symbiosis.</title>
        <authorList>
            <consortium name="DOE Joint Genome Institute"/>
            <person name="Martino E."/>
            <person name="Morin E."/>
            <person name="Grelet G."/>
            <person name="Kuo A."/>
            <person name="Kohler A."/>
            <person name="Daghino S."/>
            <person name="Barry K."/>
            <person name="Choi C."/>
            <person name="Cichocki N."/>
            <person name="Clum A."/>
            <person name="Copeland A."/>
            <person name="Hainaut M."/>
            <person name="Haridas S."/>
            <person name="Labutti K."/>
            <person name="Lindquist E."/>
            <person name="Lipzen A."/>
            <person name="Khouja H.-R."/>
            <person name="Murat C."/>
            <person name="Ohm R."/>
            <person name="Olson A."/>
            <person name="Spatafora J."/>
            <person name="Veneault-Fourrey C."/>
            <person name="Henrissat B."/>
            <person name="Grigoriev I."/>
            <person name="Martin F."/>
            <person name="Perotto S."/>
        </authorList>
    </citation>
    <scope>NUCLEOTIDE SEQUENCE [LARGE SCALE GENOMIC DNA]</scope>
    <source>
        <strain evidence="8 9">E</strain>
    </source>
</reference>
<keyword evidence="1" id="KW-0479">Metal-binding</keyword>
<evidence type="ECO:0000259" key="7">
    <source>
        <dbReference type="PROSITE" id="PS50157"/>
    </source>
</evidence>
<dbReference type="Gene3D" id="3.40.50.300">
    <property type="entry name" value="P-loop containing nucleotide triphosphate hydrolases"/>
    <property type="match status" value="1"/>
</dbReference>
<accession>A0A2J6SHP5</accession>
<dbReference type="OrthoDB" id="21416at2759"/>
<feature type="region of interest" description="Disordered" evidence="6">
    <location>
        <begin position="1035"/>
        <end position="1075"/>
    </location>
</feature>
<keyword evidence="3 5" id="KW-0863">Zinc-finger</keyword>
<dbReference type="Proteomes" id="UP000235371">
    <property type="component" value="Unassembled WGS sequence"/>
</dbReference>
<dbReference type="InterPro" id="IPR027417">
    <property type="entry name" value="P-loop_NTPase"/>
</dbReference>
<evidence type="ECO:0000256" key="4">
    <source>
        <dbReference type="ARBA" id="ARBA00022833"/>
    </source>
</evidence>
<dbReference type="SUPFAM" id="SSF57667">
    <property type="entry name" value="beta-beta-alpha zinc fingers"/>
    <property type="match status" value="1"/>
</dbReference>
<dbReference type="InterPro" id="IPR013087">
    <property type="entry name" value="Znf_C2H2_type"/>
</dbReference>
<dbReference type="InterPro" id="IPR056125">
    <property type="entry name" value="DUF7708"/>
</dbReference>
<keyword evidence="4" id="KW-0862">Zinc</keyword>
<dbReference type="FunFam" id="3.30.160.60:FF:000100">
    <property type="entry name" value="Zinc finger 45-like"/>
    <property type="match status" value="1"/>
</dbReference>
<dbReference type="Pfam" id="PF00096">
    <property type="entry name" value="zf-C2H2"/>
    <property type="match status" value="1"/>
</dbReference>
<dbReference type="PANTHER" id="PTHR10039">
    <property type="entry name" value="AMELOGENIN"/>
    <property type="match status" value="1"/>
</dbReference>
<dbReference type="InterPro" id="IPR036236">
    <property type="entry name" value="Znf_C2H2_sf"/>
</dbReference>
<dbReference type="PROSITE" id="PS00028">
    <property type="entry name" value="ZINC_FINGER_C2H2_1"/>
    <property type="match status" value="1"/>
</dbReference>
<dbReference type="InterPro" id="IPR057218">
    <property type="entry name" value="DUF7896"/>
</dbReference>
<dbReference type="Pfam" id="PF24883">
    <property type="entry name" value="NPHP3_N"/>
    <property type="match status" value="1"/>
</dbReference>
<evidence type="ECO:0000256" key="6">
    <source>
        <dbReference type="SAM" id="MobiDB-lite"/>
    </source>
</evidence>
<dbReference type="EMBL" id="KZ613913">
    <property type="protein sequence ID" value="PMD50298.1"/>
    <property type="molecule type" value="Genomic_DNA"/>
</dbReference>
<dbReference type="RefSeq" id="XP_024727202.1">
    <property type="nucleotide sequence ID" value="XM_024877485.1"/>
</dbReference>
<dbReference type="InterPro" id="IPR054471">
    <property type="entry name" value="GPIID_WHD"/>
</dbReference>
<organism evidence="8 9">
    <name type="scientific">Hyaloscypha bicolor E</name>
    <dbReference type="NCBI Taxonomy" id="1095630"/>
    <lineage>
        <taxon>Eukaryota</taxon>
        <taxon>Fungi</taxon>
        <taxon>Dikarya</taxon>
        <taxon>Ascomycota</taxon>
        <taxon>Pezizomycotina</taxon>
        <taxon>Leotiomycetes</taxon>
        <taxon>Helotiales</taxon>
        <taxon>Hyaloscyphaceae</taxon>
        <taxon>Hyaloscypha</taxon>
        <taxon>Hyaloscypha bicolor</taxon>
    </lineage>
</organism>
<evidence type="ECO:0000256" key="1">
    <source>
        <dbReference type="ARBA" id="ARBA00022723"/>
    </source>
</evidence>
<dbReference type="GeneID" id="36585562"/>
<evidence type="ECO:0000313" key="9">
    <source>
        <dbReference type="Proteomes" id="UP000235371"/>
    </source>
</evidence>
<dbReference type="Pfam" id="PF24809">
    <property type="entry name" value="DUF7708"/>
    <property type="match status" value="1"/>
</dbReference>
<evidence type="ECO:0000256" key="2">
    <source>
        <dbReference type="ARBA" id="ARBA00022737"/>
    </source>
</evidence>
<dbReference type="Pfam" id="PF22939">
    <property type="entry name" value="WHD_GPIID"/>
    <property type="match status" value="1"/>
</dbReference>
<feature type="domain" description="C2H2-type" evidence="7">
    <location>
        <begin position="902"/>
        <end position="929"/>
    </location>
</feature>
<keyword evidence="2" id="KW-0677">Repeat</keyword>
<dbReference type="PANTHER" id="PTHR10039:SF14">
    <property type="entry name" value="NACHT DOMAIN-CONTAINING PROTEIN"/>
    <property type="match status" value="1"/>
</dbReference>
<feature type="compositionally biased region" description="Basic and acidic residues" evidence="6">
    <location>
        <begin position="1051"/>
        <end position="1060"/>
    </location>
</feature>
<dbReference type="PROSITE" id="PS50157">
    <property type="entry name" value="ZINC_FINGER_C2H2_2"/>
    <property type="match status" value="2"/>
</dbReference>
<gene>
    <name evidence="8" type="ORF">K444DRAFT_575735</name>
</gene>
<keyword evidence="9" id="KW-1185">Reference proteome</keyword>
<dbReference type="SMART" id="SM00355">
    <property type="entry name" value="ZnF_C2H2"/>
    <property type="match status" value="6"/>
</dbReference>
<dbReference type="Pfam" id="PF25438">
    <property type="entry name" value="DUF7896"/>
    <property type="match status" value="1"/>
</dbReference>
<dbReference type="SUPFAM" id="SSF52540">
    <property type="entry name" value="P-loop containing nucleoside triphosphate hydrolases"/>
    <property type="match status" value="1"/>
</dbReference>
<dbReference type="InParanoid" id="A0A2J6SHP5"/>
<dbReference type="InterPro" id="IPR056884">
    <property type="entry name" value="NPHP3-like_N"/>
</dbReference>
<proteinExistence type="predicted"/>
<protein>
    <recommendedName>
        <fullName evidence="7">C2H2-type domain-containing protein</fullName>
    </recommendedName>
</protein>
<dbReference type="GO" id="GO:0008270">
    <property type="term" value="F:zinc ion binding"/>
    <property type="evidence" value="ECO:0007669"/>
    <property type="project" value="UniProtKB-KW"/>
</dbReference>
<evidence type="ECO:0000313" key="8">
    <source>
        <dbReference type="EMBL" id="PMD50298.1"/>
    </source>
</evidence>
<dbReference type="STRING" id="1095630.A0A2J6SHP5"/>
<feature type="compositionally biased region" description="Polar residues" evidence="6">
    <location>
        <begin position="1061"/>
        <end position="1072"/>
    </location>
</feature>
<sequence length="1296" mass="148333">MATAISDFERAVEAFKKNSALNEAELVDFQLTDLQSLQQAINAIQNQQAKNKKLMYMRRLKPFLDTMEDYGQILKAFLNTSNYIAFVWGPMKFILLVASNMSEALNSLLDAYQQIGEQIPQLSQYQDLFSSSPHMGTALFMIFQDILEFHREALGFFKRRKWERLFQSSWRGFNSKINGLRDKMQQHRRLIESQASIVEFEEIQKIRKLAEVEFQNVRDADLDRRRSKVLQWLSPASSETIQEGCEKARSEYPRTGEWLLTDDKFSKWFHPNFCSNPLLWLSGIPGAGKSVLASLVIEEARALPNTTVTFFYCKYGDESRNNFLAVARGILSQVLNSEKSNDILLYVDEKASSSGETVLSSSKLAKELLETIFQSCKKTYIILDGLDECNRDERKEIATWFRQLVDGLPRREMDTIRCLFVSQDDGFARKDLSMLPSIKLTLNSNKSDIETYAKVWHQRIEERFGPLDPKKLNIVNIVIVRAQGMFLFAKLVVLNLYNQTSRKKLMEEMQERFPRNLEEAYARIMDRILEPSTAIGRQNDAKQLLGWIACAKRPMKWYEIQGAVAIDLENQAVDYEGRMHRVDPKVLCASLVEIRSDNSIELVHTTAREYLIRSKHINPTKVEYDLAILSVSYLSLPEITKGREDCDTEEALLQGFFSFYEYAVSSWVFHLEAGVSVPAKELLAQLEEALEVFLDLHWTDSPEVLVVSKTTKDKLQPLHEYGIYSRLAQAVLSTRKQFGRHGQGPSDDEILDLSSLTAKVRTVLERLTPTSTDPQRQLTLESFYGPNRFKCPRVNCQYFYKGFPKEEPRKQHVARHERAFLCYFEGCPSSIFGYSFPKELEDHMFNDHGIDTSDDLDFPKTALTLLQKTHPSIYQCDKCPKSFTRKYNLMVHLRVYEGDKSFVCNECGLAFTRENDKKRHEALHGGEKAFVCKGTLDGGGEWGCGLSFLRADKLSSHHKSAIGSRCIRPVLEERAEAKRNLEEQERAMHVENAGESDPTNSLSTLLPSLPPFLESAAMIRAPSVPYEDRARRRFLDVPTNQAMAPLIPKGGSEDTPKSRDNPSQSMRGSESDGSIDKVLISSKHTYQRPKHKRVFCNLCSHNWEGFRGEHELRRHVDREHRSIVQKWICVEPDDGSPHPRPVLPLSRCKACKQQKKKYTAYYNAAAHLRRAHFRPKKLKGDNGNDIERRGADWPPMSELKFWMKEVEDQNDDQGFRDNSEGLDDNDVHLGGLQGMEAFEGSNFWTSFDPSLNQMPTDATILDPAAFPTQPLESMTEFGGGLAGNETLFGGAHWEYH</sequence>
<name>A0A2J6SHP5_9HELO</name>
<evidence type="ECO:0000256" key="5">
    <source>
        <dbReference type="PROSITE-ProRule" id="PRU00042"/>
    </source>
</evidence>